<dbReference type="Pfam" id="PF01059">
    <property type="entry name" value="Oxidored_q5_N"/>
    <property type="match status" value="1"/>
</dbReference>
<keyword evidence="14 16" id="KW-0472">Membrane</keyword>
<dbReference type="PRINTS" id="PR01437">
    <property type="entry name" value="NUOXDRDTASE4"/>
</dbReference>
<dbReference type="EC" id="7.1.1.2" evidence="3 16"/>
<geneLocation type="mitochondrion" evidence="19"/>
<sequence>MFVVGVMVGILGMFGQMVLWWGFVWGCIVMFVMSFGLWFSPMGLGSCCGEMMIVDNYSFGLMSLTLLVSGLSVLASVRDVCKSGNNGVSFIISVLVLTLVLVFCFSLGSLLNFYIMFEFSLIPILLIILGWGYQPERLQAGKYMMLYTVGASLPLLVLVLLVLSWSGSVFWGLGHHVDFSTSWLVTLCASLAFLVKLPIYGFHLWLPKAHVEAPVAGSMILAGVLLKLGGYGLVRVFCVLGLFSAFVKVVVFCLGLGGGVIASAVCFAQNDVKALVAYSSVGHMSLVLGGVFSGTEWGWLGCLLMMIAHGLCSSGMFFLVSETYKCYSTRSLYLVKGGLVLIPGVALCWFLMCAINMAAPPSLNLWAEIMLGISVMSYSKVFAVFTGVMTFLSGLYSWYVYSATQHGQSPVWVRSSAAAEEFANYLISFVLVSSLMVVGVGLNLAFDKYLIVCFLLE</sequence>
<feature type="domain" description="NADH:ubiquinone oxidoreductase chain 4 N-terminal" evidence="18">
    <location>
        <begin position="7"/>
        <end position="103"/>
    </location>
</feature>
<dbReference type="GO" id="GO:0003954">
    <property type="term" value="F:NADH dehydrogenase activity"/>
    <property type="evidence" value="ECO:0007669"/>
    <property type="project" value="TreeGrafter"/>
</dbReference>
<evidence type="ECO:0000259" key="18">
    <source>
        <dbReference type="Pfam" id="PF01059"/>
    </source>
</evidence>
<proteinExistence type="inferred from homology"/>
<feature type="transmembrane region" description="Helical" evidence="16">
    <location>
        <begin position="89"/>
        <end position="108"/>
    </location>
</feature>
<evidence type="ECO:0000256" key="7">
    <source>
        <dbReference type="ARBA" id="ARBA00022692"/>
    </source>
</evidence>
<keyword evidence="10 16" id="KW-1133">Transmembrane helix</keyword>
<evidence type="ECO:0000256" key="3">
    <source>
        <dbReference type="ARBA" id="ARBA00012944"/>
    </source>
</evidence>
<dbReference type="Pfam" id="PF00361">
    <property type="entry name" value="Proton_antipo_M"/>
    <property type="match status" value="1"/>
</dbReference>
<dbReference type="InterPro" id="IPR001750">
    <property type="entry name" value="ND/Mrp_TM"/>
</dbReference>
<evidence type="ECO:0000256" key="13">
    <source>
        <dbReference type="ARBA" id="ARBA00023128"/>
    </source>
</evidence>
<keyword evidence="5 16" id="KW-0813">Transport</keyword>
<evidence type="ECO:0000256" key="15">
    <source>
        <dbReference type="ARBA" id="ARBA00049551"/>
    </source>
</evidence>
<feature type="transmembrane region" description="Helical" evidence="16">
    <location>
        <begin position="378"/>
        <end position="401"/>
    </location>
</feature>
<dbReference type="PANTHER" id="PTHR43507:SF20">
    <property type="entry name" value="NADH-UBIQUINONE OXIDOREDUCTASE CHAIN 4"/>
    <property type="match status" value="1"/>
</dbReference>
<evidence type="ECO:0000313" key="19">
    <source>
        <dbReference type="EMBL" id="BAB62779.1"/>
    </source>
</evidence>
<dbReference type="AlphaFoldDB" id="Q956C4"/>
<feature type="transmembrane region" description="Helical" evidence="16">
    <location>
        <begin position="114"/>
        <end position="133"/>
    </location>
</feature>
<accession>Q956C4</accession>
<gene>
    <name evidence="19" type="primary">ND4</name>
</gene>
<dbReference type="InterPro" id="IPR003918">
    <property type="entry name" value="NADH_UbQ_OxRdtase"/>
</dbReference>
<dbReference type="EMBL" id="AB055625">
    <property type="protein sequence ID" value="BAB62779.1"/>
    <property type="molecule type" value="Genomic_DNA"/>
</dbReference>
<evidence type="ECO:0000256" key="10">
    <source>
        <dbReference type="ARBA" id="ARBA00022989"/>
    </source>
</evidence>
<feature type="domain" description="NADH:quinone oxidoreductase/Mrp antiporter transmembrane" evidence="17">
    <location>
        <begin position="109"/>
        <end position="390"/>
    </location>
</feature>
<evidence type="ECO:0000256" key="16">
    <source>
        <dbReference type="RuleBase" id="RU003297"/>
    </source>
</evidence>
<keyword evidence="11 16" id="KW-0520">NAD</keyword>
<evidence type="ECO:0000259" key="17">
    <source>
        <dbReference type="Pfam" id="PF00361"/>
    </source>
</evidence>
<dbReference type="GO" id="GO:0015990">
    <property type="term" value="P:electron transport coupled proton transport"/>
    <property type="evidence" value="ECO:0007669"/>
    <property type="project" value="TreeGrafter"/>
</dbReference>
<dbReference type="PANTHER" id="PTHR43507">
    <property type="entry name" value="NADH-UBIQUINONE OXIDOREDUCTASE CHAIN 4"/>
    <property type="match status" value="1"/>
</dbReference>
<comment type="similarity">
    <text evidence="2 16">Belongs to the complex I subunit 4 family.</text>
</comment>
<evidence type="ECO:0000256" key="1">
    <source>
        <dbReference type="ARBA" id="ARBA00004225"/>
    </source>
</evidence>
<keyword evidence="7 16" id="KW-0812">Transmembrane</keyword>
<feature type="transmembrane region" description="Helical" evidence="16">
    <location>
        <begin position="249"/>
        <end position="268"/>
    </location>
</feature>
<evidence type="ECO:0000256" key="4">
    <source>
        <dbReference type="ARBA" id="ARBA00021006"/>
    </source>
</evidence>
<evidence type="ECO:0000256" key="5">
    <source>
        <dbReference type="ARBA" id="ARBA00022448"/>
    </source>
</evidence>
<evidence type="ECO:0000256" key="6">
    <source>
        <dbReference type="ARBA" id="ARBA00022660"/>
    </source>
</evidence>
<dbReference type="GO" id="GO:0008137">
    <property type="term" value="F:NADH dehydrogenase (ubiquinone) activity"/>
    <property type="evidence" value="ECO:0007669"/>
    <property type="project" value="UniProtKB-UniRule"/>
</dbReference>
<keyword evidence="9 16" id="KW-0249">Electron transport</keyword>
<comment type="subcellular location">
    <subcellularLocation>
        <location evidence="1 16">Mitochondrion membrane</location>
        <topology evidence="1 16">Multi-pass membrane protein</topology>
    </subcellularLocation>
</comment>
<feature type="transmembrane region" description="Helical" evidence="16">
    <location>
        <begin position="332"/>
        <end position="358"/>
    </location>
</feature>
<organism evidence="19">
    <name type="scientific">Pronodularia japanensis</name>
    <dbReference type="NCBI Taxonomy" id="1835347"/>
    <lineage>
        <taxon>Eukaryota</taxon>
        <taxon>Metazoa</taxon>
        <taxon>Spiralia</taxon>
        <taxon>Lophotrochozoa</taxon>
        <taxon>Mollusca</taxon>
        <taxon>Bivalvia</taxon>
        <taxon>Autobranchia</taxon>
        <taxon>Heteroconchia</taxon>
        <taxon>Palaeoheterodonta</taxon>
        <taxon>Unionida</taxon>
        <taxon>Unionoidea</taxon>
        <taxon>Unionidae</taxon>
        <taxon>Gonideinae</taxon>
        <taxon>Pronodularia</taxon>
    </lineage>
</organism>
<dbReference type="GO" id="GO:0031966">
    <property type="term" value="C:mitochondrial membrane"/>
    <property type="evidence" value="ECO:0007669"/>
    <property type="project" value="UniProtKB-SubCell"/>
</dbReference>
<feature type="transmembrane region" description="Helical" evidence="16">
    <location>
        <begin position="18"/>
        <end position="39"/>
    </location>
</feature>
<keyword evidence="13 16" id="KW-0496">Mitochondrion</keyword>
<feature type="transmembrane region" description="Helical" evidence="16">
    <location>
        <begin position="218"/>
        <end position="243"/>
    </location>
</feature>
<dbReference type="GO" id="GO:0042773">
    <property type="term" value="P:ATP synthesis coupled electron transport"/>
    <property type="evidence" value="ECO:0007669"/>
    <property type="project" value="InterPro"/>
</dbReference>
<dbReference type="InterPro" id="IPR000260">
    <property type="entry name" value="NADH4_N"/>
</dbReference>
<keyword evidence="12 16" id="KW-0830">Ubiquinone</keyword>
<evidence type="ECO:0000256" key="2">
    <source>
        <dbReference type="ARBA" id="ARBA00009025"/>
    </source>
</evidence>
<keyword evidence="8" id="KW-1278">Translocase</keyword>
<feature type="transmembrane region" description="Helical" evidence="16">
    <location>
        <begin position="183"/>
        <end position="206"/>
    </location>
</feature>
<comment type="catalytic activity">
    <reaction evidence="15 16">
        <text>a ubiquinone + NADH + 5 H(+)(in) = a ubiquinol + NAD(+) + 4 H(+)(out)</text>
        <dbReference type="Rhea" id="RHEA:29091"/>
        <dbReference type="Rhea" id="RHEA-COMP:9565"/>
        <dbReference type="Rhea" id="RHEA-COMP:9566"/>
        <dbReference type="ChEBI" id="CHEBI:15378"/>
        <dbReference type="ChEBI" id="CHEBI:16389"/>
        <dbReference type="ChEBI" id="CHEBI:17976"/>
        <dbReference type="ChEBI" id="CHEBI:57540"/>
        <dbReference type="ChEBI" id="CHEBI:57945"/>
        <dbReference type="EC" id="7.1.1.2"/>
    </reaction>
</comment>
<protein>
    <recommendedName>
        <fullName evidence="4 16">NADH-ubiquinone oxidoreductase chain 4</fullName>
        <ecNumber evidence="3 16">7.1.1.2</ecNumber>
    </recommendedName>
</protein>
<dbReference type="GO" id="GO:0048039">
    <property type="term" value="F:ubiquinone binding"/>
    <property type="evidence" value="ECO:0007669"/>
    <property type="project" value="TreeGrafter"/>
</dbReference>
<name>Q956C4_9BIVA</name>
<feature type="transmembrane region" description="Helical" evidence="16">
    <location>
        <begin position="59"/>
        <end position="77"/>
    </location>
</feature>
<feature type="transmembrane region" description="Helical" evidence="16">
    <location>
        <begin position="298"/>
        <end position="320"/>
    </location>
</feature>
<evidence type="ECO:0000256" key="11">
    <source>
        <dbReference type="ARBA" id="ARBA00023027"/>
    </source>
</evidence>
<reference evidence="19" key="1">
    <citation type="submission" date="2001-02" db="EMBL/GenBank/DDBJ databases">
        <title>Evolutionary diversity between the gender-associate mitochondrial DNA genomes of freshwater mussels.</title>
        <authorList>
            <person name="Okazaki M."/>
            <person name="Ueshima R."/>
        </authorList>
    </citation>
    <scope>NUCLEOTIDE SEQUENCE</scope>
</reference>
<keyword evidence="6 16" id="KW-0679">Respiratory chain</keyword>
<evidence type="ECO:0000256" key="9">
    <source>
        <dbReference type="ARBA" id="ARBA00022982"/>
    </source>
</evidence>
<feature type="transmembrane region" description="Helical" evidence="16">
    <location>
        <begin position="145"/>
        <end position="171"/>
    </location>
</feature>
<evidence type="ECO:0000256" key="14">
    <source>
        <dbReference type="ARBA" id="ARBA00023136"/>
    </source>
</evidence>
<evidence type="ECO:0000256" key="8">
    <source>
        <dbReference type="ARBA" id="ARBA00022967"/>
    </source>
</evidence>
<feature type="transmembrane region" description="Helical" evidence="16">
    <location>
        <begin position="275"/>
        <end position="292"/>
    </location>
</feature>
<evidence type="ECO:0000256" key="12">
    <source>
        <dbReference type="ARBA" id="ARBA00023075"/>
    </source>
</evidence>
<comment type="function">
    <text evidence="16">Core subunit of the mitochondrial membrane respiratory chain NADH dehydrogenase (Complex I) which catalyzes electron transfer from NADH through the respiratory chain, using ubiquinone as an electron acceptor. Essential for the catalytic activity and assembly of complex I.</text>
</comment>
<feature type="transmembrane region" description="Helical" evidence="16">
    <location>
        <begin position="422"/>
        <end position="446"/>
    </location>
</feature>